<keyword evidence="5 8" id="KW-0812">Transmembrane</keyword>
<comment type="pathway">
    <text evidence="8">Quinol/quinone metabolism; menaquinone biosynthesis; menaquinol from 1,4-dihydroxy-2-naphthoate: step 1/2.</text>
</comment>
<dbReference type="EC" id="2.5.1.74" evidence="8 9"/>
<dbReference type="InterPro" id="IPR004657">
    <property type="entry name" value="MenA"/>
</dbReference>
<evidence type="ECO:0000256" key="9">
    <source>
        <dbReference type="NCBIfam" id="TIGR00751"/>
    </source>
</evidence>
<dbReference type="InterPro" id="IPR000537">
    <property type="entry name" value="UbiA_prenyltransferase"/>
</dbReference>
<dbReference type="STRING" id="1688.BCUN_1576"/>
<gene>
    <name evidence="8" type="primary">menA</name>
    <name evidence="10" type="ORF">BCUN_1576</name>
</gene>
<evidence type="ECO:0000313" key="10">
    <source>
        <dbReference type="EMBL" id="KFI59809.1"/>
    </source>
</evidence>
<reference evidence="10 11" key="1">
    <citation type="submission" date="2014-03" db="EMBL/GenBank/DDBJ databases">
        <title>Genomics of Bifidobacteria.</title>
        <authorList>
            <person name="Ventura M."/>
            <person name="Milani C."/>
            <person name="Lugli G.A."/>
        </authorList>
    </citation>
    <scope>NUCLEOTIDE SEQUENCE [LARGE SCALE GENOMIC DNA]</scope>
    <source>
        <strain evidence="10 11">LMG 10738</strain>
    </source>
</reference>
<feature type="transmembrane region" description="Helical" evidence="8">
    <location>
        <begin position="12"/>
        <end position="34"/>
    </location>
</feature>
<dbReference type="CDD" id="cd13962">
    <property type="entry name" value="PT_UbiA_UBIAD1"/>
    <property type="match status" value="1"/>
</dbReference>
<evidence type="ECO:0000256" key="3">
    <source>
        <dbReference type="ARBA" id="ARBA00022475"/>
    </source>
</evidence>
<comment type="catalytic activity">
    <reaction evidence="8">
        <text>an all-trans-polyprenyl diphosphate + 1,4-dihydroxy-2-naphthoate + H(+) = a 2-demethylmenaquinol + CO2 + diphosphate</text>
        <dbReference type="Rhea" id="RHEA:26478"/>
        <dbReference type="Rhea" id="RHEA-COMP:9563"/>
        <dbReference type="Rhea" id="RHEA-COMP:9564"/>
        <dbReference type="ChEBI" id="CHEBI:11173"/>
        <dbReference type="ChEBI" id="CHEBI:15378"/>
        <dbReference type="ChEBI" id="CHEBI:16526"/>
        <dbReference type="ChEBI" id="CHEBI:33019"/>
        <dbReference type="ChEBI" id="CHEBI:55437"/>
        <dbReference type="ChEBI" id="CHEBI:58914"/>
        <dbReference type="EC" id="2.5.1.74"/>
    </reaction>
</comment>
<protein>
    <recommendedName>
        <fullName evidence="8 9">1,4-dihydroxy-2-naphthoate octaprenyltransferase</fullName>
        <shortName evidence="8">DHNA-octaprenyltransferase</shortName>
        <ecNumber evidence="8 9">2.5.1.74</ecNumber>
    </recommendedName>
</protein>
<feature type="transmembrane region" description="Helical" evidence="8">
    <location>
        <begin position="169"/>
        <end position="189"/>
    </location>
</feature>
<dbReference type="NCBIfam" id="TIGR00751">
    <property type="entry name" value="menA"/>
    <property type="match status" value="1"/>
</dbReference>
<dbReference type="PIRSF" id="PIRSF005355">
    <property type="entry name" value="UBIAD1"/>
    <property type="match status" value="1"/>
</dbReference>
<dbReference type="GO" id="GO:0005886">
    <property type="term" value="C:plasma membrane"/>
    <property type="evidence" value="ECO:0007669"/>
    <property type="project" value="UniProtKB-SubCell"/>
</dbReference>
<organism evidence="10 11">
    <name type="scientific">Bifidobacterium cuniculi</name>
    <dbReference type="NCBI Taxonomy" id="1688"/>
    <lineage>
        <taxon>Bacteria</taxon>
        <taxon>Bacillati</taxon>
        <taxon>Actinomycetota</taxon>
        <taxon>Actinomycetes</taxon>
        <taxon>Bifidobacteriales</taxon>
        <taxon>Bifidobacteriaceae</taxon>
        <taxon>Bifidobacterium</taxon>
    </lineage>
</organism>
<dbReference type="UniPathway" id="UPA00079">
    <property type="reaction ID" value="UER00168"/>
</dbReference>
<keyword evidence="7 8" id="KW-0472">Membrane</keyword>
<keyword evidence="6 8" id="KW-1133">Transmembrane helix</keyword>
<keyword evidence="4 8" id="KW-0808">Transferase</keyword>
<dbReference type="OrthoDB" id="9767568at2"/>
<feature type="transmembrane region" description="Helical" evidence="8">
    <location>
        <begin position="46"/>
        <end position="66"/>
    </location>
</feature>
<dbReference type="GO" id="GO:0046428">
    <property type="term" value="F:1,4-dihydroxy-2-naphthoate polyprenyltransferase activity"/>
    <property type="evidence" value="ECO:0007669"/>
    <property type="project" value="UniProtKB-UniRule"/>
</dbReference>
<dbReference type="EMBL" id="JGYV01000024">
    <property type="protein sequence ID" value="KFI59809.1"/>
    <property type="molecule type" value="Genomic_DNA"/>
</dbReference>
<dbReference type="GO" id="GO:0009234">
    <property type="term" value="P:menaquinone biosynthetic process"/>
    <property type="evidence" value="ECO:0007669"/>
    <property type="project" value="UniProtKB-UniRule"/>
</dbReference>
<feature type="transmembrane region" description="Helical" evidence="8">
    <location>
        <begin position="238"/>
        <end position="260"/>
    </location>
</feature>
<dbReference type="RefSeq" id="WP_051921010.1">
    <property type="nucleotide sequence ID" value="NZ_JGYV01000024.1"/>
</dbReference>
<evidence type="ECO:0000256" key="7">
    <source>
        <dbReference type="ARBA" id="ARBA00023136"/>
    </source>
</evidence>
<proteinExistence type="inferred from homology"/>
<evidence type="ECO:0000313" key="11">
    <source>
        <dbReference type="Proteomes" id="UP000029067"/>
    </source>
</evidence>
<keyword evidence="2 8" id="KW-0474">Menaquinone biosynthesis</keyword>
<comment type="subcellular location">
    <subcellularLocation>
        <location evidence="8">Cell membrane</location>
        <topology evidence="8">Multi-pass membrane protein</topology>
    </subcellularLocation>
    <subcellularLocation>
        <location evidence="1">Membrane</location>
        <topology evidence="1">Multi-pass membrane protein</topology>
    </subcellularLocation>
</comment>
<feature type="transmembrane region" description="Helical" evidence="8">
    <location>
        <begin position="195"/>
        <end position="217"/>
    </location>
</feature>
<dbReference type="PANTHER" id="PTHR13929:SF0">
    <property type="entry name" value="UBIA PRENYLTRANSFERASE DOMAIN-CONTAINING PROTEIN 1"/>
    <property type="match status" value="1"/>
</dbReference>
<evidence type="ECO:0000256" key="2">
    <source>
        <dbReference type="ARBA" id="ARBA00022428"/>
    </source>
</evidence>
<evidence type="ECO:0000256" key="4">
    <source>
        <dbReference type="ARBA" id="ARBA00022679"/>
    </source>
</evidence>
<dbReference type="AlphaFoldDB" id="A0A087AM09"/>
<dbReference type="Pfam" id="PF01040">
    <property type="entry name" value="UbiA"/>
    <property type="match status" value="1"/>
</dbReference>
<dbReference type="Proteomes" id="UP000029067">
    <property type="component" value="Unassembled WGS sequence"/>
</dbReference>
<sequence>MMNLHQIVLGARVRTLALFVAPVAMGVAAAWHLLRAHGTASSGRTWLLAVLCLAVAAFLQIGANYANDYADGIRGTDAHRGGAGTVDPDDGHVPDYEELHAPVRLVASGVAPRAVLTAAAASAALACLCGLVATALTGHWWLLALGAICVAAGWCYVGGPHPYGYHGWGGIAAFVFFGPVATVGTTYVMSGTTDLFSWVGGVLAGLVALAMIGVNDIRDLDTDREAGKRTLAVRMGHTASLVCLTAMLAMVGVAMLAATIWLGVRGDDNPDIWWSFCAVVGMVAVELLGWFAVRAAWQGEHMRAMLLLSELALALAVSFAGFALAL</sequence>
<evidence type="ECO:0000256" key="5">
    <source>
        <dbReference type="ARBA" id="ARBA00022692"/>
    </source>
</evidence>
<dbReference type="eggNOG" id="COG1575">
    <property type="taxonomic scope" value="Bacteria"/>
</dbReference>
<feature type="transmembrane region" description="Helical" evidence="8">
    <location>
        <begin position="114"/>
        <end position="133"/>
    </location>
</feature>
<name>A0A087AM09_9BIFI</name>
<comment type="caution">
    <text evidence="10">The sequence shown here is derived from an EMBL/GenBank/DDBJ whole genome shotgun (WGS) entry which is preliminary data.</text>
</comment>
<dbReference type="InterPro" id="IPR026046">
    <property type="entry name" value="UBIAD1"/>
</dbReference>
<feature type="transmembrane region" description="Helical" evidence="8">
    <location>
        <begin position="139"/>
        <end position="157"/>
    </location>
</feature>
<dbReference type="PANTHER" id="PTHR13929">
    <property type="entry name" value="1,4-DIHYDROXY-2-NAPHTHOATE OCTAPRENYLTRANSFERASE"/>
    <property type="match status" value="1"/>
</dbReference>
<dbReference type="HAMAP" id="MF_01937">
    <property type="entry name" value="MenA_1"/>
    <property type="match status" value="1"/>
</dbReference>
<accession>A0A087AM09</accession>
<evidence type="ECO:0000256" key="6">
    <source>
        <dbReference type="ARBA" id="ARBA00022989"/>
    </source>
</evidence>
<dbReference type="GO" id="GO:0042371">
    <property type="term" value="P:vitamin K biosynthetic process"/>
    <property type="evidence" value="ECO:0007669"/>
    <property type="project" value="TreeGrafter"/>
</dbReference>
<feature type="transmembrane region" description="Helical" evidence="8">
    <location>
        <begin position="272"/>
        <end position="293"/>
    </location>
</feature>
<comment type="similarity">
    <text evidence="8">Belongs to the MenA family. Type 1 subfamily.</text>
</comment>
<evidence type="ECO:0000256" key="8">
    <source>
        <dbReference type="HAMAP-Rule" id="MF_01937"/>
    </source>
</evidence>
<keyword evidence="3 8" id="KW-1003">Cell membrane</keyword>
<keyword evidence="11" id="KW-1185">Reference proteome</keyword>
<evidence type="ECO:0000256" key="1">
    <source>
        <dbReference type="ARBA" id="ARBA00004141"/>
    </source>
</evidence>
<feature type="transmembrane region" description="Helical" evidence="8">
    <location>
        <begin position="305"/>
        <end position="325"/>
    </location>
</feature>
<comment type="function">
    <text evidence="8">Conversion of 1,4-dihydroxy-2-naphthoate (DHNA) to demethylmenaquinone (DMK).</text>
</comment>